<reference evidence="1 2" key="1">
    <citation type="journal article" date="2024" name="BMC Genomics">
        <title>Genome assembly of redclaw crayfish (Cherax quadricarinatus) provides insights into its immune adaptation and hypoxia tolerance.</title>
        <authorList>
            <person name="Liu Z."/>
            <person name="Zheng J."/>
            <person name="Li H."/>
            <person name="Fang K."/>
            <person name="Wang S."/>
            <person name="He J."/>
            <person name="Zhou D."/>
            <person name="Weng S."/>
            <person name="Chi M."/>
            <person name="Gu Z."/>
            <person name="He J."/>
            <person name="Li F."/>
            <person name="Wang M."/>
        </authorList>
    </citation>
    <scope>NUCLEOTIDE SEQUENCE [LARGE SCALE GENOMIC DNA]</scope>
    <source>
        <strain evidence="1">ZL_2023a</strain>
    </source>
</reference>
<comment type="caution">
    <text evidence="1">The sequence shown here is derived from an EMBL/GenBank/DDBJ whole genome shotgun (WGS) entry which is preliminary data.</text>
</comment>
<accession>A0AAW0XRJ6</accession>
<dbReference type="EMBL" id="JARKIK010000029">
    <property type="protein sequence ID" value="KAK8742092.1"/>
    <property type="molecule type" value="Genomic_DNA"/>
</dbReference>
<protein>
    <submittedName>
        <fullName evidence="1">Uncharacterized protein</fullName>
    </submittedName>
</protein>
<name>A0AAW0XRJ6_CHEQU</name>
<sequence length="111" mass="12636">PSERVTPSPNRNDMGIGLLFSDMNQPDTSKPYSITKVPNINFPQARNWGKEDLIQAQMDGPELETCRRMAVPEELIKVKENCYFADSSGILKKKVVIKRLNLHRDLLVLPK</sequence>
<evidence type="ECO:0000313" key="1">
    <source>
        <dbReference type="EMBL" id="KAK8742092.1"/>
    </source>
</evidence>
<organism evidence="1 2">
    <name type="scientific">Cherax quadricarinatus</name>
    <name type="common">Australian red claw crayfish</name>
    <dbReference type="NCBI Taxonomy" id="27406"/>
    <lineage>
        <taxon>Eukaryota</taxon>
        <taxon>Metazoa</taxon>
        <taxon>Ecdysozoa</taxon>
        <taxon>Arthropoda</taxon>
        <taxon>Crustacea</taxon>
        <taxon>Multicrustacea</taxon>
        <taxon>Malacostraca</taxon>
        <taxon>Eumalacostraca</taxon>
        <taxon>Eucarida</taxon>
        <taxon>Decapoda</taxon>
        <taxon>Pleocyemata</taxon>
        <taxon>Astacidea</taxon>
        <taxon>Parastacoidea</taxon>
        <taxon>Parastacidae</taxon>
        <taxon>Cherax</taxon>
    </lineage>
</organism>
<dbReference type="AlphaFoldDB" id="A0AAW0XRJ6"/>
<dbReference type="Proteomes" id="UP001445076">
    <property type="component" value="Unassembled WGS sequence"/>
</dbReference>
<feature type="non-terminal residue" evidence="1">
    <location>
        <position position="111"/>
    </location>
</feature>
<evidence type="ECO:0000313" key="2">
    <source>
        <dbReference type="Proteomes" id="UP001445076"/>
    </source>
</evidence>
<gene>
    <name evidence="1" type="ORF">OTU49_002107</name>
</gene>
<feature type="non-terminal residue" evidence="1">
    <location>
        <position position="1"/>
    </location>
</feature>
<proteinExistence type="predicted"/>
<keyword evidence="2" id="KW-1185">Reference proteome</keyword>